<keyword evidence="3" id="KW-1185">Reference proteome</keyword>
<dbReference type="CDD" id="cd18186">
    <property type="entry name" value="BTB_POZ_ZBTB_KLHL-like"/>
    <property type="match status" value="1"/>
</dbReference>
<dbReference type="InterPro" id="IPR000210">
    <property type="entry name" value="BTB/POZ_dom"/>
</dbReference>
<evidence type="ECO:0000313" key="3">
    <source>
        <dbReference type="Proteomes" id="UP001328107"/>
    </source>
</evidence>
<dbReference type="Gene3D" id="3.30.710.10">
    <property type="entry name" value="Potassium Channel Kv1.1, Chain A"/>
    <property type="match status" value="1"/>
</dbReference>
<dbReference type="Proteomes" id="UP001328107">
    <property type="component" value="Unassembled WGS sequence"/>
</dbReference>
<dbReference type="CDD" id="cd00121">
    <property type="entry name" value="MATH"/>
    <property type="match status" value="1"/>
</dbReference>
<organism evidence="2 3">
    <name type="scientific">Pristionchus mayeri</name>
    <dbReference type="NCBI Taxonomy" id="1317129"/>
    <lineage>
        <taxon>Eukaryota</taxon>
        <taxon>Metazoa</taxon>
        <taxon>Ecdysozoa</taxon>
        <taxon>Nematoda</taxon>
        <taxon>Chromadorea</taxon>
        <taxon>Rhabditida</taxon>
        <taxon>Rhabditina</taxon>
        <taxon>Diplogasteromorpha</taxon>
        <taxon>Diplogasteroidea</taxon>
        <taxon>Neodiplogasteridae</taxon>
        <taxon>Pristionchus</taxon>
    </lineage>
</organism>
<reference evidence="3" key="1">
    <citation type="submission" date="2022-10" db="EMBL/GenBank/DDBJ databases">
        <title>Genome assembly of Pristionchus species.</title>
        <authorList>
            <person name="Yoshida K."/>
            <person name="Sommer R.J."/>
        </authorList>
    </citation>
    <scope>NUCLEOTIDE SEQUENCE [LARGE SCALE GENOMIC DNA]</scope>
    <source>
        <strain evidence="3">RS5460</strain>
    </source>
</reference>
<dbReference type="PANTHER" id="PTHR47022:SF1">
    <property type="entry name" value="BTB AND MATH DOMAIN-CONTAINING PROTEIN 36-RELATED"/>
    <property type="match status" value="1"/>
</dbReference>
<dbReference type="InterPro" id="IPR011333">
    <property type="entry name" value="SKP1/BTB/POZ_sf"/>
</dbReference>
<dbReference type="SUPFAM" id="SSF49599">
    <property type="entry name" value="TRAF domain-like"/>
    <property type="match status" value="1"/>
</dbReference>
<dbReference type="InterPro" id="IPR002083">
    <property type="entry name" value="MATH/TRAF_dom"/>
</dbReference>
<accession>A0AAN5D2V8</accession>
<comment type="caution">
    <text evidence="2">The sequence shown here is derived from an EMBL/GenBank/DDBJ whole genome shotgun (WGS) entry which is preliminary data.</text>
</comment>
<protein>
    <recommendedName>
        <fullName evidence="1">BTB domain-containing protein</fullName>
    </recommendedName>
</protein>
<gene>
    <name evidence="2" type="ORF">PMAYCL1PPCAC_25549</name>
</gene>
<feature type="domain" description="BTB" evidence="1">
    <location>
        <begin position="128"/>
        <end position="195"/>
    </location>
</feature>
<dbReference type="AlphaFoldDB" id="A0AAN5D2V8"/>
<dbReference type="PANTHER" id="PTHR47022">
    <property type="entry name" value="BTB AND MATH DOMAIN-CONTAINING PROTEIN 36-RELATED"/>
    <property type="match status" value="1"/>
</dbReference>
<evidence type="ECO:0000259" key="1">
    <source>
        <dbReference type="PROSITE" id="PS50097"/>
    </source>
</evidence>
<name>A0AAN5D2V8_9BILA</name>
<dbReference type="PROSITE" id="PS50097">
    <property type="entry name" value="BTB"/>
    <property type="match status" value="1"/>
</dbReference>
<dbReference type="SUPFAM" id="SSF54695">
    <property type="entry name" value="POZ domain"/>
    <property type="match status" value="1"/>
</dbReference>
<sequence length="248" mass="28582">MAGNSNFILRWEIDNATAKFIAGKTESEVFNEGGFKWIAAYERHQNDNDKGDFILRCDVYHNGPWKCEAEVQCFLIKSCGGKYPYACGIQMFNINDKVIIEFHVNVIPKRFGLEIVDPGIFAAPNDMSNVILKIGEERLHVSKEFLAVHSPVFKTLFFGEFAEKNKEEIEIKDVVYEEFLDLLHLVHFRTTELTDHMVVHILKLADQFQMEHVLKQSEKHLIQSNGFDVVKKLLLADQYRLATLKVLC</sequence>
<evidence type="ECO:0000313" key="2">
    <source>
        <dbReference type="EMBL" id="GMR55354.1"/>
    </source>
</evidence>
<dbReference type="EMBL" id="BTRK01000005">
    <property type="protein sequence ID" value="GMR55354.1"/>
    <property type="molecule type" value="Genomic_DNA"/>
</dbReference>
<dbReference type="Pfam" id="PF00651">
    <property type="entry name" value="BTB"/>
    <property type="match status" value="1"/>
</dbReference>
<dbReference type="SMART" id="SM00225">
    <property type="entry name" value="BTB"/>
    <property type="match status" value="1"/>
</dbReference>
<proteinExistence type="predicted"/>